<evidence type="ECO:0000313" key="3">
    <source>
        <dbReference type="EMBL" id="MFC3879363.1"/>
    </source>
</evidence>
<comment type="caution">
    <text evidence="3">The sequence shown here is derived from an EMBL/GenBank/DDBJ whole genome shotgun (WGS) entry which is preliminary data.</text>
</comment>
<evidence type="ECO:0000256" key="1">
    <source>
        <dbReference type="ARBA" id="ARBA00022729"/>
    </source>
</evidence>
<dbReference type="RefSeq" id="WP_377903718.1">
    <property type="nucleotide sequence ID" value="NZ_JBHRZS010000006.1"/>
</dbReference>
<dbReference type="InterPro" id="IPR013517">
    <property type="entry name" value="FG-GAP"/>
</dbReference>
<protein>
    <submittedName>
        <fullName evidence="3">VCBS repeat-containing protein</fullName>
    </submittedName>
</protein>
<evidence type="ECO:0000259" key="2">
    <source>
        <dbReference type="Pfam" id="PF07593"/>
    </source>
</evidence>
<dbReference type="Pfam" id="PF13517">
    <property type="entry name" value="FG-GAP_3"/>
    <property type="match status" value="6"/>
</dbReference>
<feature type="domain" description="ASPIC/UnbV" evidence="2">
    <location>
        <begin position="517"/>
        <end position="570"/>
    </location>
</feature>
<dbReference type="InterPro" id="IPR011519">
    <property type="entry name" value="UnbV_ASPIC"/>
</dbReference>
<accession>A0ABV8AN61</accession>
<keyword evidence="4" id="KW-1185">Reference proteome</keyword>
<keyword evidence="1" id="KW-0732">Signal</keyword>
<proteinExistence type="predicted"/>
<dbReference type="InterPro" id="IPR027039">
    <property type="entry name" value="Crtac1"/>
</dbReference>
<dbReference type="PANTHER" id="PTHR16026:SF0">
    <property type="entry name" value="CARTILAGE ACIDIC PROTEIN 1"/>
    <property type="match status" value="1"/>
</dbReference>
<dbReference type="PROSITE" id="PS51257">
    <property type="entry name" value="PROKAR_LIPOPROTEIN"/>
    <property type="match status" value="1"/>
</dbReference>
<reference evidence="4" key="1">
    <citation type="journal article" date="2019" name="Int. J. Syst. Evol. Microbiol.">
        <title>The Global Catalogue of Microorganisms (GCM) 10K type strain sequencing project: providing services to taxonomists for standard genome sequencing and annotation.</title>
        <authorList>
            <consortium name="The Broad Institute Genomics Platform"/>
            <consortium name="The Broad Institute Genome Sequencing Center for Infectious Disease"/>
            <person name="Wu L."/>
            <person name="Ma J."/>
        </authorList>
    </citation>
    <scope>NUCLEOTIDE SEQUENCE [LARGE SCALE GENOMIC DNA]</scope>
    <source>
        <strain evidence="4">CCUG 60523</strain>
    </source>
</reference>
<dbReference type="PANTHER" id="PTHR16026">
    <property type="entry name" value="CARTILAGE ACIDIC PROTEIN 1"/>
    <property type="match status" value="1"/>
</dbReference>
<gene>
    <name evidence="3" type="ORF">ACFOSV_04225</name>
</gene>
<evidence type="ECO:0000313" key="4">
    <source>
        <dbReference type="Proteomes" id="UP001595805"/>
    </source>
</evidence>
<dbReference type="Gene3D" id="2.130.10.130">
    <property type="entry name" value="Integrin alpha, N-terminal"/>
    <property type="match status" value="3"/>
</dbReference>
<organism evidence="3 4">
    <name type="scientific">Algoriphagus namhaensis</name>
    <dbReference type="NCBI Taxonomy" id="915353"/>
    <lineage>
        <taxon>Bacteria</taxon>
        <taxon>Pseudomonadati</taxon>
        <taxon>Bacteroidota</taxon>
        <taxon>Cytophagia</taxon>
        <taxon>Cytophagales</taxon>
        <taxon>Cyclobacteriaceae</taxon>
        <taxon>Algoriphagus</taxon>
    </lineage>
</organism>
<dbReference type="Proteomes" id="UP001595805">
    <property type="component" value="Unassembled WGS sequence"/>
</dbReference>
<dbReference type="Pfam" id="PF07593">
    <property type="entry name" value="UnbV_ASPIC"/>
    <property type="match status" value="1"/>
</dbReference>
<dbReference type="InterPro" id="IPR028994">
    <property type="entry name" value="Integrin_alpha_N"/>
</dbReference>
<dbReference type="EMBL" id="JBHRZS010000006">
    <property type="protein sequence ID" value="MFC3879363.1"/>
    <property type="molecule type" value="Genomic_DNA"/>
</dbReference>
<dbReference type="SUPFAM" id="SSF69318">
    <property type="entry name" value="Integrin alpha N-terminal domain"/>
    <property type="match status" value="2"/>
</dbReference>
<name>A0ABV8AN61_9BACT</name>
<sequence length="1086" mass="120299">MKRFTAFLGLTFILFSCAKKEDPTLFELLPFEKTGIDFENNLVSTPEFNILEYLYFYNGGGVAAADFNNDGLIDLFFTGNQVSNELYLNEGDFKFSKITESAGLTSKGSWSTGVTTADVNGDGLLDIYVCQVAGYKGLEGKNRLYINQGDNTFLDLAPYYGVDFEGLSTHAVFFDYDKDGDLDLYLLNHSVKSPEVFAESEMRTKPDPKGDKLFRNKAAQGERGFEDVTGSAGIYSSVLGFGLGVSIEDFNQDGWLDIYVSNDFTENDYLYLNQKDGTFTESLESLIANTSRYSMGNDAGDLNNDGLPEIFTTDMLPQNPEIWMKSVGEDKQEVYDIKKTFGYTDQYVRNNLQLNQGANGFSEIAFLAGVEATDWSWSPLLADLDNDGHKDIHITNGIVKRPNDLDFIQYSQDAPGTLSMEELRDQQIKMLPNMKLPNFTYRNLGNLKFEDVSKSWGLGQESFSNGSTYADLDNDGDLDLILNNLDQPAFIYENHSEKSGNNYLKIRLNSGAQNVFALGAKVSIFGEGNQYSQRLSSSRGFQSGGPAELLFGLGQIRNIDSILVSWNSNYPEVYFADSVNTTLLLEEGSGKIHRASGQSIPALTSAITLPWSHQENSDFDPWDREYLIPRSFANLGPAVAIGDVDGDGDEDIYLGGAKDQAATLLIQDETGNFSPKSNPIFEQLAKAEDVTAAFADLNQDGHLDLYVGSGGNELQSGHLFNFDRVYFGDGLGNFKFSPNSLPPLGENTSTVAIHDLDGDGDLDIFVGVSVVSGDYGASPKSYLLLNQGSGKFVDGTKNWFSEEIEFGMINSATWYDLTGNGQKELILTGDWQGIRIFEKSQNQRLVEMRPKGLEKSASWIQSLELADFNGDGLIDIATGNLGQNSKLKASQDRPAWLYHGDFDENGQNDPIIFHHMGAKLVPFVSRDDLIKQIPEVKRKHTTYASYAQISAPEDLFAIEDLERARKLPAYEFRSGVYFQQSDGSFAFSVFPIAAQLAPINSLLWDENNQTLLLGGNLSGFRVDLGHHKAMAYQALKYADGEWTSEKELLSIPLQAEIRSLKKLSVGNKEMILIIQHNDSPLLLPKK</sequence>